<organism evidence="2 3">
    <name type="scientific">Posidoniimonas corsicana</name>
    <dbReference type="NCBI Taxonomy" id="1938618"/>
    <lineage>
        <taxon>Bacteria</taxon>
        <taxon>Pseudomonadati</taxon>
        <taxon>Planctomycetota</taxon>
        <taxon>Planctomycetia</taxon>
        <taxon>Pirellulales</taxon>
        <taxon>Lacipirellulaceae</taxon>
        <taxon>Posidoniimonas</taxon>
    </lineage>
</organism>
<reference evidence="2 3" key="1">
    <citation type="submission" date="2019-02" db="EMBL/GenBank/DDBJ databases">
        <title>Deep-cultivation of Planctomycetes and their phenomic and genomic characterization uncovers novel biology.</title>
        <authorList>
            <person name="Wiegand S."/>
            <person name="Jogler M."/>
            <person name="Boedeker C."/>
            <person name="Pinto D."/>
            <person name="Vollmers J."/>
            <person name="Rivas-Marin E."/>
            <person name="Kohn T."/>
            <person name="Peeters S.H."/>
            <person name="Heuer A."/>
            <person name="Rast P."/>
            <person name="Oberbeckmann S."/>
            <person name="Bunk B."/>
            <person name="Jeske O."/>
            <person name="Meyerdierks A."/>
            <person name="Storesund J.E."/>
            <person name="Kallscheuer N."/>
            <person name="Luecker S."/>
            <person name="Lage O.M."/>
            <person name="Pohl T."/>
            <person name="Merkel B.J."/>
            <person name="Hornburger P."/>
            <person name="Mueller R.-W."/>
            <person name="Bruemmer F."/>
            <person name="Labrenz M."/>
            <person name="Spormann A.M."/>
            <person name="Op Den Camp H."/>
            <person name="Overmann J."/>
            <person name="Amann R."/>
            <person name="Jetten M.S.M."/>
            <person name="Mascher T."/>
            <person name="Medema M.H."/>
            <person name="Devos D.P."/>
            <person name="Kaster A.-K."/>
            <person name="Ovreas L."/>
            <person name="Rohde M."/>
            <person name="Galperin M.Y."/>
            <person name="Jogler C."/>
        </authorList>
    </citation>
    <scope>NUCLEOTIDE SEQUENCE [LARGE SCALE GENOMIC DNA]</scope>
    <source>
        <strain evidence="2 3">KOR34</strain>
    </source>
</reference>
<dbReference type="AlphaFoldDB" id="A0A5C5VH05"/>
<dbReference type="OrthoDB" id="9798830at2"/>
<accession>A0A5C5VH05</accession>
<dbReference type="Pfam" id="PF12867">
    <property type="entry name" value="DinB_2"/>
    <property type="match status" value="1"/>
</dbReference>
<dbReference type="InterPro" id="IPR024775">
    <property type="entry name" value="DinB-like"/>
</dbReference>
<dbReference type="Proteomes" id="UP000316714">
    <property type="component" value="Unassembled WGS sequence"/>
</dbReference>
<dbReference type="RefSeq" id="WP_146564577.1">
    <property type="nucleotide sequence ID" value="NZ_SIHJ01000001.1"/>
</dbReference>
<evidence type="ECO:0000313" key="3">
    <source>
        <dbReference type="Proteomes" id="UP000316714"/>
    </source>
</evidence>
<evidence type="ECO:0000259" key="1">
    <source>
        <dbReference type="Pfam" id="PF12867"/>
    </source>
</evidence>
<evidence type="ECO:0000313" key="2">
    <source>
        <dbReference type="EMBL" id="TWT37230.1"/>
    </source>
</evidence>
<feature type="domain" description="DinB-like" evidence="1">
    <location>
        <begin position="21"/>
        <end position="144"/>
    </location>
</feature>
<keyword evidence="3" id="KW-1185">Reference proteome</keyword>
<comment type="caution">
    <text evidence="2">The sequence shown here is derived from an EMBL/GenBank/DDBJ whole genome shotgun (WGS) entry which is preliminary data.</text>
</comment>
<gene>
    <name evidence="2" type="ORF">KOR34_21770</name>
</gene>
<name>A0A5C5VH05_9BACT</name>
<dbReference type="InterPro" id="IPR034660">
    <property type="entry name" value="DinB/YfiT-like"/>
</dbReference>
<protein>
    <submittedName>
        <fullName evidence="2">DinB superfamily protein</fullName>
    </submittedName>
</protein>
<dbReference type="EMBL" id="SIHJ01000001">
    <property type="protein sequence ID" value="TWT37230.1"/>
    <property type="molecule type" value="Genomic_DNA"/>
</dbReference>
<dbReference type="Gene3D" id="1.20.120.450">
    <property type="entry name" value="dinb family like domain"/>
    <property type="match status" value="1"/>
</dbReference>
<proteinExistence type="predicted"/>
<dbReference type="SUPFAM" id="SSF109854">
    <property type="entry name" value="DinB/YfiT-like putative metalloenzymes"/>
    <property type="match status" value="1"/>
</dbReference>
<sequence length="154" mass="17334">MTDIREHVLWLLRGGHAHIGFDQVVADLPPELQGAQPPGTPHTPWRLLEHMRIAQWDILEFSRNPAHESPDFPDGYWPEHDAPPDADAWERTIAAFHNDADQLQALVADPSLDLLAPFPWGEGQTLLREALLVADHNAYHLGQMIVVRQALGAW</sequence>